<accession>A0A072VI63</accession>
<reference evidence="1 3" key="2">
    <citation type="journal article" date="2014" name="BMC Genomics">
        <title>An improved genome release (version Mt4.0) for the model legume Medicago truncatula.</title>
        <authorList>
            <person name="Tang H."/>
            <person name="Krishnakumar V."/>
            <person name="Bidwell S."/>
            <person name="Rosen B."/>
            <person name="Chan A."/>
            <person name="Zhou S."/>
            <person name="Gentzbittel L."/>
            <person name="Childs K.L."/>
            <person name="Yandell M."/>
            <person name="Gundlach H."/>
            <person name="Mayer K.F."/>
            <person name="Schwartz D.C."/>
            <person name="Town C.D."/>
        </authorList>
    </citation>
    <scope>GENOME REANNOTATION</scope>
    <source>
        <strain evidence="1">A17</strain>
        <strain evidence="2 3">cv. Jemalong A17</strain>
    </source>
</reference>
<organism evidence="1 3">
    <name type="scientific">Medicago truncatula</name>
    <name type="common">Barrel medic</name>
    <name type="synonym">Medicago tribuloides</name>
    <dbReference type="NCBI Taxonomy" id="3880"/>
    <lineage>
        <taxon>Eukaryota</taxon>
        <taxon>Viridiplantae</taxon>
        <taxon>Streptophyta</taxon>
        <taxon>Embryophyta</taxon>
        <taxon>Tracheophyta</taxon>
        <taxon>Spermatophyta</taxon>
        <taxon>Magnoliopsida</taxon>
        <taxon>eudicotyledons</taxon>
        <taxon>Gunneridae</taxon>
        <taxon>Pentapetalae</taxon>
        <taxon>rosids</taxon>
        <taxon>fabids</taxon>
        <taxon>Fabales</taxon>
        <taxon>Fabaceae</taxon>
        <taxon>Papilionoideae</taxon>
        <taxon>50 kb inversion clade</taxon>
        <taxon>NPAAA clade</taxon>
        <taxon>Hologalegina</taxon>
        <taxon>IRL clade</taxon>
        <taxon>Trifolieae</taxon>
        <taxon>Medicago</taxon>
    </lineage>
</organism>
<name>A0A072VI63_MEDTR</name>
<keyword evidence="3" id="KW-1185">Reference proteome</keyword>
<proteinExistence type="predicted"/>
<sequence length="80" mass="9471">MATHRLEQLVVSLNSTPPEFFVGSHKQRRPEDGWTFTVEEMGSTRPLNEMEKILMKKYETYWPLQLSMAIWSSNQRQVEI</sequence>
<evidence type="ECO:0000313" key="1">
    <source>
        <dbReference type="EMBL" id="KEH37820.1"/>
    </source>
</evidence>
<dbReference type="EnsemblPlants" id="KEH37820">
    <property type="protein sequence ID" value="KEH37820"/>
    <property type="gene ID" value="MTR_2g048475"/>
</dbReference>
<reference evidence="1 3" key="1">
    <citation type="journal article" date="2011" name="Nature">
        <title>The Medicago genome provides insight into the evolution of rhizobial symbioses.</title>
        <authorList>
            <person name="Young N.D."/>
            <person name="Debelle F."/>
            <person name="Oldroyd G.E."/>
            <person name="Geurts R."/>
            <person name="Cannon S.B."/>
            <person name="Udvardi M.K."/>
            <person name="Benedito V.A."/>
            <person name="Mayer K.F."/>
            <person name="Gouzy J."/>
            <person name="Schoof H."/>
            <person name="Van de Peer Y."/>
            <person name="Proost S."/>
            <person name="Cook D.R."/>
            <person name="Meyers B.C."/>
            <person name="Spannagl M."/>
            <person name="Cheung F."/>
            <person name="De Mita S."/>
            <person name="Krishnakumar V."/>
            <person name="Gundlach H."/>
            <person name="Zhou S."/>
            <person name="Mudge J."/>
            <person name="Bharti A.K."/>
            <person name="Murray J.D."/>
            <person name="Naoumkina M.A."/>
            <person name="Rosen B."/>
            <person name="Silverstein K.A."/>
            <person name="Tang H."/>
            <person name="Rombauts S."/>
            <person name="Zhao P.X."/>
            <person name="Zhou P."/>
            <person name="Barbe V."/>
            <person name="Bardou P."/>
            <person name="Bechner M."/>
            <person name="Bellec A."/>
            <person name="Berger A."/>
            <person name="Berges H."/>
            <person name="Bidwell S."/>
            <person name="Bisseling T."/>
            <person name="Choisne N."/>
            <person name="Couloux A."/>
            <person name="Denny R."/>
            <person name="Deshpande S."/>
            <person name="Dai X."/>
            <person name="Doyle J.J."/>
            <person name="Dudez A.M."/>
            <person name="Farmer A.D."/>
            <person name="Fouteau S."/>
            <person name="Franken C."/>
            <person name="Gibelin C."/>
            <person name="Gish J."/>
            <person name="Goldstein S."/>
            <person name="Gonzalez A.J."/>
            <person name="Green P.J."/>
            <person name="Hallab A."/>
            <person name="Hartog M."/>
            <person name="Hua A."/>
            <person name="Humphray S.J."/>
            <person name="Jeong D.H."/>
            <person name="Jing Y."/>
            <person name="Jocker A."/>
            <person name="Kenton S.M."/>
            <person name="Kim D.J."/>
            <person name="Klee K."/>
            <person name="Lai H."/>
            <person name="Lang C."/>
            <person name="Lin S."/>
            <person name="Macmil S.L."/>
            <person name="Magdelenat G."/>
            <person name="Matthews L."/>
            <person name="McCorrison J."/>
            <person name="Monaghan E.L."/>
            <person name="Mun J.H."/>
            <person name="Najar F.Z."/>
            <person name="Nicholson C."/>
            <person name="Noirot C."/>
            <person name="O'Bleness M."/>
            <person name="Paule C.R."/>
            <person name="Poulain J."/>
            <person name="Prion F."/>
            <person name="Qin B."/>
            <person name="Qu C."/>
            <person name="Retzel E.F."/>
            <person name="Riddle C."/>
            <person name="Sallet E."/>
            <person name="Samain S."/>
            <person name="Samson N."/>
            <person name="Sanders I."/>
            <person name="Saurat O."/>
            <person name="Scarpelli C."/>
            <person name="Schiex T."/>
            <person name="Segurens B."/>
            <person name="Severin A.J."/>
            <person name="Sherrier D.J."/>
            <person name="Shi R."/>
            <person name="Sims S."/>
            <person name="Singer S.R."/>
            <person name="Sinharoy S."/>
            <person name="Sterck L."/>
            <person name="Viollet A."/>
            <person name="Wang B.B."/>
            <person name="Wang K."/>
            <person name="Wang M."/>
            <person name="Wang X."/>
            <person name="Warfsmann J."/>
            <person name="Weissenbach J."/>
            <person name="White D.D."/>
            <person name="White J.D."/>
            <person name="Wiley G.B."/>
            <person name="Wincker P."/>
            <person name="Xing Y."/>
            <person name="Yang L."/>
            <person name="Yao Z."/>
            <person name="Ying F."/>
            <person name="Zhai J."/>
            <person name="Zhou L."/>
            <person name="Zuber A."/>
            <person name="Denarie J."/>
            <person name="Dixon R.A."/>
            <person name="May G.D."/>
            <person name="Schwartz D.C."/>
            <person name="Rogers J."/>
            <person name="Quetier F."/>
            <person name="Town C.D."/>
            <person name="Roe B.A."/>
        </authorList>
    </citation>
    <scope>NUCLEOTIDE SEQUENCE [LARGE SCALE GENOMIC DNA]</scope>
    <source>
        <strain evidence="1">A17</strain>
        <strain evidence="2 3">cv. Jemalong A17</strain>
    </source>
</reference>
<dbReference type="EMBL" id="CM001218">
    <property type="protein sequence ID" value="KEH37820.1"/>
    <property type="molecule type" value="Genomic_DNA"/>
</dbReference>
<gene>
    <name evidence="1" type="ordered locus">MTR_2g048475</name>
</gene>
<reference evidence="2" key="3">
    <citation type="submission" date="2015-04" db="UniProtKB">
        <authorList>
            <consortium name="EnsemblPlants"/>
        </authorList>
    </citation>
    <scope>IDENTIFICATION</scope>
    <source>
        <strain evidence="2">cv. Jemalong A17</strain>
    </source>
</reference>
<dbReference type="AlphaFoldDB" id="A0A072VI63"/>
<evidence type="ECO:0000313" key="3">
    <source>
        <dbReference type="Proteomes" id="UP000002051"/>
    </source>
</evidence>
<dbReference type="HOGENOM" id="CLU_2593349_0_0_1"/>
<dbReference type="Proteomes" id="UP000002051">
    <property type="component" value="Chromosome 2"/>
</dbReference>
<evidence type="ECO:0000313" key="2">
    <source>
        <dbReference type="EnsemblPlants" id="KEH37820"/>
    </source>
</evidence>
<protein>
    <submittedName>
        <fullName evidence="1 2">Uncharacterized protein</fullName>
    </submittedName>
</protein>